<gene>
    <name evidence="1" type="ORF">TeGR_g12196</name>
</gene>
<evidence type="ECO:0000313" key="1">
    <source>
        <dbReference type="EMBL" id="GMI34132.1"/>
    </source>
</evidence>
<keyword evidence="2" id="KW-1185">Reference proteome</keyword>
<name>A0ABQ6MV59_9STRA</name>
<accession>A0ABQ6MV59</accession>
<comment type="caution">
    <text evidence="1">The sequence shown here is derived from an EMBL/GenBank/DDBJ whole genome shotgun (WGS) entry which is preliminary data.</text>
</comment>
<dbReference type="EMBL" id="BRYB01001810">
    <property type="protein sequence ID" value="GMI34132.1"/>
    <property type="molecule type" value="Genomic_DNA"/>
</dbReference>
<evidence type="ECO:0000313" key="2">
    <source>
        <dbReference type="Proteomes" id="UP001165060"/>
    </source>
</evidence>
<reference evidence="1 2" key="1">
    <citation type="journal article" date="2023" name="Commun. Biol.">
        <title>Genome analysis of Parmales, the sister group of diatoms, reveals the evolutionary specialization of diatoms from phago-mixotrophs to photoautotrophs.</title>
        <authorList>
            <person name="Ban H."/>
            <person name="Sato S."/>
            <person name="Yoshikawa S."/>
            <person name="Yamada K."/>
            <person name="Nakamura Y."/>
            <person name="Ichinomiya M."/>
            <person name="Sato N."/>
            <person name="Blanc-Mathieu R."/>
            <person name="Endo H."/>
            <person name="Kuwata A."/>
            <person name="Ogata H."/>
        </authorList>
    </citation>
    <scope>NUCLEOTIDE SEQUENCE [LARGE SCALE GENOMIC DNA]</scope>
</reference>
<dbReference type="Proteomes" id="UP001165060">
    <property type="component" value="Unassembled WGS sequence"/>
</dbReference>
<organism evidence="1 2">
    <name type="scientific">Tetraparma gracilis</name>
    <dbReference type="NCBI Taxonomy" id="2962635"/>
    <lineage>
        <taxon>Eukaryota</taxon>
        <taxon>Sar</taxon>
        <taxon>Stramenopiles</taxon>
        <taxon>Ochrophyta</taxon>
        <taxon>Bolidophyceae</taxon>
        <taxon>Parmales</taxon>
        <taxon>Triparmaceae</taxon>
        <taxon>Tetraparma</taxon>
    </lineage>
</organism>
<sequence>MPPQPSPPAHVVGPSHLHICSLCSLPLLPALRLLRPLRSHAFPGLPLSSPLIREALLSVPPECAMYLLVPDLRFGNYDPGGAPPRTLNVCRRSCTPRVDEELVEAAIPILEGLLRDFPRLTLVPWDLMVRGSIASLSYGGFVSHPALGPRTLDVRAAAAAAGLARLADGIVLPAQRRLAIVRPRRRTRGLSLRLNLAYLLVCLYQLHLFLLTRLQLAAGVGRWGGGGYRLGLVQVLGWEEFRRGAPPLLTGYGYE</sequence>
<proteinExistence type="predicted"/>
<protein>
    <submittedName>
        <fullName evidence="1">Uncharacterized protein</fullName>
    </submittedName>
</protein>